<accession>A0A1Y5Q1L7</accession>
<gene>
    <name evidence="2" type="ORF">STPYR_11122</name>
</gene>
<dbReference type="AlphaFoldDB" id="A0A1Y5Q1L7"/>
<feature type="chain" id="PRO_5012147587" description="Secreted protein" evidence="1">
    <location>
        <begin position="25"/>
        <end position="103"/>
    </location>
</feature>
<sequence>MRTAAYRSVAAVLTSLFFASAALAVGDRYLLQEQLEGGEAVVCEDCRRGEADTGGHAPMVSGHRCHIDRRQSTAGLPVGAMSVAAGRHRQNPIATGVAPTIPG</sequence>
<evidence type="ECO:0000256" key="1">
    <source>
        <dbReference type="SAM" id="SignalP"/>
    </source>
</evidence>
<proteinExistence type="predicted"/>
<protein>
    <recommendedName>
        <fullName evidence="3">Secreted protein</fullName>
    </recommendedName>
</protein>
<name>A0A1Y5Q1L7_9GAMM</name>
<reference evidence="2" key="1">
    <citation type="submission" date="2016-03" db="EMBL/GenBank/DDBJ databases">
        <authorList>
            <person name="Ploux O."/>
        </authorList>
    </citation>
    <scope>NUCLEOTIDE SEQUENCE</scope>
    <source>
        <strain evidence="2">UC10</strain>
    </source>
</reference>
<dbReference type="EMBL" id="FLTS01000001">
    <property type="protein sequence ID" value="SBV36192.1"/>
    <property type="molecule type" value="Genomic_DNA"/>
</dbReference>
<keyword evidence="1" id="KW-0732">Signal</keyword>
<evidence type="ECO:0008006" key="3">
    <source>
        <dbReference type="Google" id="ProtNLM"/>
    </source>
</evidence>
<feature type="signal peptide" evidence="1">
    <location>
        <begin position="1"/>
        <end position="24"/>
    </location>
</feature>
<organism evidence="2">
    <name type="scientific">uncultured Stenotrophomonas sp</name>
    <dbReference type="NCBI Taxonomy" id="165438"/>
    <lineage>
        <taxon>Bacteria</taxon>
        <taxon>Pseudomonadati</taxon>
        <taxon>Pseudomonadota</taxon>
        <taxon>Gammaproteobacteria</taxon>
        <taxon>Lysobacterales</taxon>
        <taxon>Lysobacteraceae</taxon>
        <taxon>Stenotrophomonas</taxon>
        <taxon>environmental samples</taxon>
    </lineage>
</organism>
<evidence type="ECO:0000313" key="2">
    <source>
        <dbReference type="EMBL" id="SBV36192.1"/>
    </source>
</evidence>